<reference evidence="2" key="2">
    <citation type="submission" date="2018-11" db="EMBL/GenBank/DDBJ databases">
        <title>Trombidioid mite genomics.</title>
        <authorList>
            <person name="Dong X."/>
        </authorList>
    </citation>
    <scope>NUCLEOTIDE SEQUENCE</scope>
    <source>
        <strain evidence="2">UoL-WK</strain>
    </source>
</reference>
<accession>A0A3S3RL11</accession>
<protein>
    <submittedName>
        <fullName evidence="2">Uridine diphosphate glucose pyrophosphatase-like protein</fullName>
    </submittedName>
</protein>
<dbReference type="GO" id="GO:0019693">
    <property type="term" value="P:ribose phosphate metabolic process"/>
    <property type="evidence" value="ECO:0007669"/>
    <property type="project" value="TreeGrafter"/>
</dbReference>
<dbReference type="EMBL" id="NCKU01004158">
    <property type="protein sequence ID" value="RWS06359.1"/>
    <property type="molecule type" value="Genomic_DNA"/>
</dbReference>
<comment type="caution">
    <text evidence="2">The sequence shown here is derived from an EMBL/GenBank/DDBJ whole genome shotgun (WGS) entry which is preliminary data.</text>
</comment>
<name>A0A3S3RL11_9ACAR</name>
<dbReference type="PANTHER" id="PTHR11839:SF15">
    <property type="entry name" value="URIDINE DIPHOSPHATE GLUCOSE PYROPHOSPHATASE NUDT14"/>
    <property type="match status" value="1"/>
</dbReference>
<evidence type="ECO:0000256" key="1">
    <source>
        <dbReference type="ARBA" id="ARBA00022801"/>
    </source>
</evidence>
<dbReference type="InterPro" id="IPR015797">
    <property type="entry name" value="NUDIX_hydrolase-like_dom_sf"/>
</dbReference>
<evidence type="ECO:0000313" key="2">
    <source>
        <dbReference type="EMBL" id="RWS02556.1"/>
    </source>
</evidence>
<dbReference type="Proteomes" id="UP000285301">
    <property type="component" value="Unassembled WGS sequence"/>
</dbReference>
<gene>
    <name evidence="2" type="ORF">B4U79_05597</name>
    <name evidence="3" type="ORF">B4U79_13571</name>
</gene>
<dbReference type="STRING" id="1965070.A0A3S3RL11"/>
<dbReference type="SUPFAM" id="SSF55811">
    <property type="entry name" value="Nudix"/>
    <property type="match status" value="1"/>
</dbReference>
<dbReference type="AlphaFoldDB" id="A0A3S3RL11"/>
<dbReference type="PANTHER" id="PTHR11839">
    <property type="entry name" value="UDP/ADP-SUGAR PYROPHOSPHATASE"/>
    <property type="match status" value="1"/>
</dbReference>
<dbReference type="EMBL" id="NCKU01007552">
    <property type="protein sequence ID" value="RWS02556.1"/>
    <property type="molecule type" value="Genomic_DNA"/>
</dbReference>
<dbReference type="GO" id="GO:0008768">
    <property type="term" value="F:UDP-sugar diphosphatase activity"/>
    <property type="evidence" value="ECO:0007669"/>
    <property type="project" value="TreeGrafter"/>
</dbReference>
<proteinExistence type="predicted"/>
<evidence type="ECO:0000313" key="4">
    <source>
        <dbReference type="Proteomes" id="UP000285301"/>
    </source>
</evidence>
<keyword evidence="1" id="KW-0378">Hydrolase</keyword>
<dbReference type="GO" id="GO:0006753">
    <property type="term" value="P:nucleoside phosphate metabolic process"/>
    <property type="evidence" value="ECO:0007669"/>
    <property type="project" value="TreeGrafter"/>
</dbReference>
<dbReference type="Gene3D" id="3.90.79.10">
    <property type="entry name" value="Nucleoside Triphosphate Pyrophosphohydrolase"/>
    <property type="match status" value="1"/>
</dbReference>
<organism evidence="2 4">
    <name type="scientific">Dinothrombium tinctorium</name>
    <dbReference type="NCBI Taxonomy" id="1965070"/>
    <lineage>
        <taxon>Eukaryota</taxon>
        <taxon>Metazoa</taxon>
        <taxon>Ecdysozoa</taxon>
        <taxon>Arthropoda</taxon>
        <taxon>Chelicerata</taxon>
        <taxon>Arachnida</taxon>
        <taxon>Acari</taxon>
        <taxon>Acariformes</taxon>
        <taxon>Trombidiformes</taxon>
        <taxon>Prostigmata</taxon>
        <taxon>Anystina</taxon>
        <taxon>Parasitengona</taxon>
        <taxon>Trombidioidea</taxon>
        <taxon>Trombidiidae</taxon>
        <taxon>Dinothrombium</taxon>
    </lineage>
</organism>
<evidence type="ECO:0000313" key="3">
    <source>
        <dbReference type="EMBL" id="RWS06359.1"/>
    </source>
</evidence>
<keyword evidence="4" id="KW-1185">Reference proteome</keyword>
<dbReference type="OrthoDB" id="10249920at2759"/>
<sequence length="166" mass="18412">MASIGSWRVEPLDSSSSRYVKPVRLHYVQFDIQFDCFRCLEWGTIIVGMYQMPRQLRPAVVFASAKSFDLETGSIEVDPNISGFTLELCAGIIDKPGKTREEIAKEEILEETGYDVPVSSLHLIFSCRSGVGVTGSLQTNYFVVVNDNQRVNKGGGVGDEQIDIVE</sequence>
<reference evidence="2 4" key="1">
    <citation type="journal article" date="2018" name="Gigascience">
        <title>Genomes of trombidid mites reveal novel predicted allergens and laterally-transferred genes associated with secondary metabolism.</title>
        <authorList>
            <person name="Dong X."/>
            <person name="Chaisiri K."/>
            <person name="Xia D."/>
            <person name="Armstrong S.D."/>
            <person name="Fang Y."/>
            <person name="Donnelly M.J."/>
            <person name="Kadowaki T."/>
            <person name="McGarry J.W."/>
            <person name="Darby A.C."/>
            <person name="Makepeace B.L."/>
        </authorList>
    </citation>
    <scope>NUCLEOTIDE SEQUENCE [LARGE SCALE GENOMIC DNA]</scope>
    <source>
        <strain evidence="2">UoL-WK</strain>
    </source>
</reference>